<keyword evidence="8" id="KW-1185">Reference proteome</keyword>
<dbReference type="Proteomes" id="UP000219286">
    <property type="component" value="Unassembled WGS sequence"/>
</dbReference>
<dbReference type="InterPro" id="IPR002661">
    <property type="entry name" value="Ribosome_recyc_fac"/>
</dbReference>
<dbReference type="PANTHER" id="PTHR20982:SF3">
    <property type="entry name" value="MITOCHONDRIAL RIBOSOME RECYCLING FACTOR PSEUDO 1"/>
    <property type="match status" value="1"/>
</dbReference>
<dbReference type="EMBL" id="LFMI01000367">
    <property type="protein sequence ID" value="OTA02901.1"/>
    <property type="molecule type" value="Genomic_DNA"/>
</dbReference>
<gene>
    <name evidence="7" type="ORF">A9Z42_0033320</name>
</gene>
<feature type="compositionally biased region" description="Basic residues" evidence="5">
    <location>
        <begin position="158"/>
        <end position="169"/>
    </location>
</feature>
<keyword evidence="2" id="KW-0648">Protein biosynthesis</keyword>
<evidence type="ECO:0000313" key="7">
    <source>
        <dbReference type="EMBL" id="OTA02901.1"/>
    </source>
</evidence>
<feature type="region of interest" description="Disordered" evidence="5">
    <location>
        <begin position="151"/>
        <end position="180"/>
    </location>
</feature>
<feature type="region of interest" description="Disordered" evidence="5">
    <location>
        <begin position="62"/>
        <end position="109"/>
    </location>
</feature>
<dbReference type="Pfam" id="PF01765">
    <property type="entry name" value="RRF"/>
    <property type="match status" value="1"/>
</dbReference>
<dbReference type="AlphaFoldDB" id="A0A2H2ZS77"/>
<evidence type="ECO:0000256" key="4">
    <source>
        <dbReference type="SAM" id="Coils"/>
    </source>
</evidence>
<comment type="caution">
    <text evidence="7">The sequence shown here is derived from an EMBL/GenBank/DDBJ whole genome shotgun (WGS) entry which is preliminary data.</text>
</comment>
<dbReference type="InterPro" id="IPR036191">
    <property type="entry name" value="RRF_sf"/>
</dbReference>
<reference evidence="7 8" key="1">
    <citation type="journal article" date="2015" name="Genome Announc.">
        <title>Genome sequence and annotation of Trichoderma parareesei, the ancestor of the cellulase producer Trichoderma reesei.</title>
        <authorList>
            <person name="Yang D."/>
            <person name="Pomraning K."/>
            <person name="Kopchinskiy A."/>
            <person name="Karimi Aghcheh R."/>
            <person name="Atanasova L."/>
            <person name="Chenthamara K."/>
            <person name="Baker S.E."/>
            <person name="Zhang R."/>
            <person name="Shen Q."/>
            <person name="Freitag M."/>
            <person name="Kubicek C.P."/>
            <person name="Druzhinina I.S."/>
        </authorList>
    </citation>
    <scope>NUCLEOTIDE SEQUENCE [LARGE SCALE GENOMIC DNA]</scope>
    <source>
        <strain evidence="7 8">CBS 125925</strain>
    </source>
</reference>
<proteinExistence type="inferred from homology"/>
<dbReference type="GO" id="GO:0006412">
    <property type="term" value="P:translation"/>
    <property type="evidence" value="ECO:0007669"/>
    <property type="project" value="UniProtKB-KW"/>
</dbReference>
<organism evidence="7 8">
    <name type="scientific">Trichoderma parareesei</name>
    <name type="common">Filamentous fungus</name>
    <dbReference type="NCBI Taxonomy" id="858221"/>
    <lineage>
        <taxon>Eukaryota</taxon>
        <taxon>Fungi</taxon>
        <taxon>Dikarya</taxon>
        <taxon>Ascomycota</taxon>
        <taxon>Pezizomycotina</taxon>
        <taxon>Sordariomycetes</taxon>
        <taxon>Hypocreomycetidae</taxon>
        <taxon>Hypocreales</taxon>
        <taxon>Hypocreaceae</taxon>
        <taxon>Trichoderma</taxon>
    </lineage>
</organism>
<dbReference type="GO" id="GO:0043023">
    <property type="term" value="F:ribosomal large subunit binding"/>
    <property type="evidence" value="ECO:0007669"/>
    <property type="project" value="TreeGrafter"/>
</dbReference>
<evidence type="ECO:0000259" key="6">
    <source>
        <dbReference type="Pfam" id="PF01765"/>
    </source>
</evidence>
<accession>A0A2H2ZS77</accession>
<dbReference type="Gene3D" id="1.10.132.20">
    <property type="entry name" value="Ribosome-recycling factor"/>
    <property type="match status" value="1"/>
</dbReference>
<evidence type="ECO:0000313" key="8">
    <source>
        <dbReference type="Proteomes" id="UP000219286"/>
    </source>
</evidence>
<protein>
    <recommendedName>
        <fullName evidence="6">Ribosome recycling factor domain-containing protein</fullName>
    </recommendedName>
</protein>
<dbReference type="InterPro" id="IPR023584">
    <property type="entry name" value="Ribosome_recyc_fac_dom"/>
</dbReference>
<dbReference type="GO" id="GO:0005739">
    <property type="term" value="C:mitochondrion"/>
    <property type="evidence" value="ECO:0007669"/>
    <property type="project" value="TreeGrafter"/>
</dbReference>
<feature type="compositionally biased region" description="Low complexity" evidence="5">
    <location>
        <begin position="70"/>
        <end position="104"/>
    </location>
</feature>
<evidence type="ECO:0000256" key="5">
    <source>
        <dbReference type="SAM" id="MobiDB-lite"/>
    </source>
</evidence>
<keyword evidence="4" id="KW-0175">Coiled coil</keyword>
<comment type="similarity">
    <text evidence="1">Belongs to the RRF family.</text>
</comment>
<feature type="coiled-coil region" evidence="4">
    <location>
        <begin position="243"/>
        <end position="281"/>
    </location>
</feature>
<sequence>MAFSRSSSLVSHGMRLAAQTEGRHLVSLSSPATASLTALAHKPNNIRSAPSSSRSFNTSAALLKKRKIAPASNSPSPSSSSSTSPKADKSNNNNNDKSSSQQPNPEDPLDFSALLAAYATIDAHFKSQLQAVLHGGRFNADVLGALPVAVKSHDHDHHDHKHQHQHQHDHHGNDHQQQHAKTTFPLRELAQIVPRSGRIISLLVNEREYIKPIMSAVQASKDFNQQPQRSEDNELELLLKVEMERKEDLVRRVKEACQGWRERVRQARTKHEKALKDWKKNGVVLPDVVRKADKELQKVQDKKMKEIDGEEAQVIKQLDRR</sequence>
<dbReference type="PANTHER" id="PTHR20982">
    <property type="entry name" value="RIBOSOME RECYCLING FACTOR"/>
    <property type="match status" value="1"/>
</dbReference>
<evidence type="ECO:0000256" key="2">
    <source>
        <dbReference type="ARBA" id="ARBA00022917"/>
    </source>
</evidence>
<evidence type="ECO:0000256" key="3">
    <source>
        <dbReference type="ARBA" id="ARBA00024909"/>
    </source>
</evidence>
<dbReference type="OrthoDB" id="407355at2759"/>
<dbReference type="SUPFAM" id="SSF55194">
    <property type="entry name" value="Ribosome recycling factor, RRF"/>
    <property type="match status" value="1"/>
</dbReference>
<comment type="function">
    <text evidence="3">Necessary for protein synthesis in mitochondria. Functions as a ribosome recycling factor in mitochondria.</text>
</comment>
<evidence type="ECO:0000256" key="1">
    <source>
        <dbReference type="ARBA" id="ARBA00005912"/>
    </source>
</evidence>
<name>A0A2H2ZS77_TRIPA</name>
<feature type="domain" description="Ribosome recycling factor" evidence="6">
    <location>
        <begin position="126"/>
        <end position="316"/>
    </location>
</feature>